<reference evidence="5" key="1">
    <citation type="journal article" date="2019" name="Int. J. Syst. Evol. Microbiol.">
        <title>The Global Catalogue of Microorganisms (GCM) 10K type strain sequencing project: providing services to taxonomists for standard genome sequencing and annotation.</title>
        <authorList>
            <consortium name="The Broad Institute Genomics Platform"/>
            <consortium name="The Broad Institute Genome Sequencing Center for Infectious Disease"/>
            <person name="Wu L."/>
            <person name="Ma J."/>
        </authorList>
    </citation>
    <scope>NUCLEOTIDE SEQUENCE [LARGE SCALE GENOMIC DNA]</scope>
    <source>
        <strain evidence="5">JCM 10696</strain>
    </source>
</reference>
<dbReference type="InterPro" id="IPR000792">
    <property type="entry name" value="Tscrpt_reg_LuxR_C"/>
</dbReference>
<dbReference type="SMART" id="SM00421">
    <property type="entry name" value="HTH_LUXR"/>
    <property type="match status" value="1"/>
</dbReference>
<gene>
    <name evidence="4" type="ORF">GCM10009550_17560</name>
</gene>
<dbReference type="PROSITE" id="PS00622">
    <property type="entry name" value="HTH_LUXR_1"/>
    <property type="match status" value="1"/>
</dbReference>
<dbReference type="EMBL" id="BAAAHH010000005">
    <property type="protein sequence ID" value="GAA0944547.1"/>
    <property type="molecule type" value="Genomic_DNA"/>
</dbReference>
<name>A0ABP4B1D5_9ACTN</name>
<protein>
    <submittedName>
        <fullName evidence="4">LuxR family transcriptional regulator</fullName>
    </submittedName>
</protein>
<dbReference type="SUPFAM" id="SSF52540">
    <property type="entry name" value="P-loop containing nucleoside triphosphate hydrolases"/>
    <property type="match status" value="1"/>
</dbReference>
<comment type="caution">
    <text evidence="4">The sequence shown here is derived from an EMBL/GenBank/DDBJ whole genome shotgun (WGS) entry which is preliminary data.</text>
</comment>
<dbReference type="Gene3D" id="1.10.10.10">
    <property type="entry name" value="Winged helix-like DNA-binding domain superfamily/Winged helix DNA-binding domain"/>
    <property type="match status" value="1"/>
</dbReference>
<keyword evidence="1" id="KW-0547">Nucleotide-binding</keyword>
<dbReference type="PRINTS" id="PR00038">
    <property type="entry name" value="HTHLUXR"/>
</dbReference>
<accession>A0ABP4B1D5</accession>
<keyword evidence="5" id="KW-1185">Reference proteome</keyword>
<dbReference type="PROSITE" id="PS50043">
    <property type="entry name" value="HTH_LUXR_2"/>
    <property type="match status" value="1"/>
</dbReference>
<dbReference type="SMART" id="SM00382">
    <property type="entry name" value="AAA"/>
    <property type="match status" value="1"/>
</dbReference>
<dbReference type="InterPro" id="IPR003593">
    <property type="entry name" value="AAA+_ATPase"/>
</dbReference>
<dbReference type="CDD" id="cd06170">
    <property type="entry name" value="LuxR_C_like"/>
    <property type="match status" value="1"/>
</dbReference>
<dbReference type="InterPro" id="IPR036388">
    <property type="entry name" value="WH-like_DNA-bd_sf"/>
</dbReference>
<evidence type="ECO:0000313" key="5">
    <source>
        <dbReference type="Proteomes" id="UP001500665"/>
    </source>
</evidence>
<dbReference type="Proteomes" id="UP001500665">
    <property type="component" value="Unassembled WGS sequence"/>
</dbReference>
<evidence type="ECO:0000256" key="2">
    <source>
        <dbReference type="ARBA" id="ARBA00022840"/>
    </source>
</evidence>
<dbReference type="PANTHER" id="PTHR16305">
    <property type="entry name" value="TESTICULAR SOLUBLE ADENYLYL CYCLASE"/>
    <property type="match status" value="1"/>
</dbReference>
<proteinExistence type="predicted"/>
<evidence type="ECO:0000256" key="1">
    <source>
        <dbReference type="ARBA" id="ARBA00022741"/>
    </source>
</evidence>
<evidence type="ECO:0000313" key="4">
    <source>
        <dbReference type="EMBL" id="GAA0944547.1"/>
    </source>
</evidence>
<sequence length="919" mass="99999">MPPSSPLIGRTGELARLREACRRLPGVVLVGGEAGIGKSRLVREFTAEFAAGRAGARVLTGGCVELSAELLPFAPFTAALRGLVRELGTGGIEELLPGARGLARLLPEFGDPDEAPADEARARLFELVLTLLERLAEQGPLILVIEDAHWADRSSRDLLDFLIRNLAGAVLVLVTYRSEALHRGHPLRPLLAELDRVDRVERLEPGRLTRAQTRRMLGEGADARRAAEVFRRSEGNPLFVEALAGEESADLPESLRDLVLAGVRRLPGASQEVLRIAAAGGQTLEDGLLAAVTGLEGAGLDEALRPAVEANVLAVDGEGYVFRHALIREAVREDLLPGESRRLHLAYARTLEERPWLVPPGRAASERAYHWYAARDLPRALESAWLASGEAMRSAAYAEALALSERVLELSERVPSAVDRTEVLKRAMIAAELAGELERGVELAGAALERVDEPVARTELLSCRGRMKLHLHRAEGAADLREAAALLADRPPSATRARALATLAKYAFKLPDSLDETWRMAQEAVRAAREVDDATALVSALMTLALRDNVPDERRLALLEEIEPLLERCEDYNEVLRYKLSVSHVLESAGRHEEAHRVARSGQEDAVVRGLGRIMGTILAYNATEPLVSLGRWDEALQTIEEVTERLPLSRHMGSLRGLSGEIHTARGDLRRAAADLDFFLKAVRRGPVRRAEDLFAVIRLEVSLRLAEGDHEGARGSAEQLLDCGEMADDARYTWPVLALVARACHDEKELDPYLKRAAELSVIGPVMEAHRLAFEAECARITGSGPSWTEAAEAWRALGRPYQEAYALLRAAVEDRSGAAERLERARKLAADLGAVPLLAEVEEARSRLGGASPVRGLTTRETEVLRELAEGRANREIAQLLSISAKTVSVHVSNILGKLGVSSRGEAAALARRLGL</sequence>
<organism evidence="4 5">
    <name type="scientific">Actinocorallia libanotica</name>
    <dbReference type="NCBI Taxonomy" id="46162"/>
    <lineage>
        <taxon>Bacteria</taxon>
        <taxon>Bacillati</taxon>
        <taxon>Actinomycetota</taxon>
        <taxon>Actinomycetes</taxon>
        <taxon>Streptosporangiales</taxon>
        <taxon>Thermomonosporaceae</taxon>
        <taxon>Actinocorallia</taxon>
    </lineage>
</organism>
<evidence type="ECO:0000259" key="3">
    <source>
        <dbReference type="PROSITE" id="PS50043"/>
    </source>
</evidence>
<dbReference type="InterPro" id="IPR027417">
    <property type="entry name" value="P-loop_NTPase"/>
</dbReference>
<feature type="domain" description="HTH luxR-type" evidence="3">
    <location>
        <begin position="853"/>
        <end position="918"/>
    </location>
</feature>
<dbReference type="Pfam" id="PF13191">
    <property type="entry name" value="AAA_16"/>
    <property type="match status" value="1"/>
</dbReference>
<dbReference type="Pfam" id="PF00196">
    <property type="entry name" value="GerE"/>
    <property type="match status" value="1"/>
</dbReference>
<dbReference type="InterPro" id="IPR041664">
    <property type="entry name" value="AAA_16"/>
</dbReference>
<dbReference type="InterPro" id="IPR016032">
    <property type="entry name" value="Sig_transdc_resp-reg_C-effctor"/>
</dbReference>
<dbReference type="PANTHER" id="PTHR16305:SF35">
    <property type="entry name" value="TRANSCRIPTIONAL ACTIVATOR DOMAIN"/>
    <property type="match status" value="1"/>
</dbReference>
<keyword evidence="2" id="KW-0067">ATP-binding</keyword>
<dbReference type="SUPFAM" id="SSF46894">
    <property type="entry name" value="C-terminal effector domain of the bipartite response regulators"/>
    <property type="match status" value="1"/>
</dbReference>
<dbReference type="Gene3D" id="3.40.50.300">
    <property type="entry name" value="P-loop containing nucleotide triphosphate hydrolases"/>
    <property type="match status" value="1"/>
</dbReference>
<dbReference type="RefSeq" id="WP_344238665.1">
    <property type="nucleotide sequence ID" value="NZ_BAAAHH010000005.1"/>
</dbReference>